<evidence type="ECO:0000313" key="1">
    <source>
        <dbReference type="EMBL" id="MBB3191057.1"/>
    </source>
</evidence>
<evidence type="ECO:0000313" key="2">
    <source>
        <dbReference type="Proteomes" id="UP000547614"/>
    </source>
</evidence>
<comment type="caution">
    <text evidence="1">The sequence shown here is derived from an EMBL/GenBank/DDBJ whole genome shotgun (WGS) entry which is preliminary data.</text>
</comment>
<keyword evidence="2" id="KW-1185">Reference proteome</keyword>
<name>A0A839VED8_9GAMM</name>
<gene>
    <name evidence="1" type="ORF">FHR94_002301</name>
</gene>
<organism evidence="1 2">
    <name type="scientific">Halomonas cerina</name>
    <dbReference type="NCBI Taxonomy" id="447424"/>
    <lineage>
        <taxon>Bacteria</taxon>
        <taxon>Pseudomonadati</taxon>
        <taxon>Pseudomonadota</taxon>
        <taxon>Gammaproteobacteria</taxon>
        <taxon>Oceanospirillales</taxon>
        <taxon>Halomonadaceae</taxon>
        <taxon>Halomonas</taxon>
    </lineage>
</organism>
<proteinExistence type="predicted"/>
<dbReference type="EMBL" id="JACHXP010000010">
    <property type="protein sequence ID" value="MBB3191057.1"/>
    <property type="molecule type" value="Genomic_DNA"/>
</dbReference>
<protein>
    <recommendedName>
        <fullName evidence="3">Outer membrane protein beta-barrel domain-containing protein</fullName>
    </recommendedName>
</protein>
<dbReference type="AlphaFoldDB" id="A0A839VED8"/>
<accession>A0A839VED8</accession>
<dbReference type="Gene3D" id="2.40.160.20">
    <property type="match status" value="1"/>
</dbReference>
<dbReference type="RefSeq" id="WP_183325840.1">
    <property type="nucleotide sequence ID" value="NZ_JACHXP010000010.1"/>
</dbReference>
<evidence type="ECO:0008006" key="3">
    <source>
        <dbReference type="Google" id="ProtNLM"/>
    </source>
</evidence>
<dbReference type="Proteomes" id="UP000547614">
    <property type="component" value="Unassembled WGS sequence"/>
</dbReference>
<sequence length="190" mass="20129">MTATSRVLAPLATLLVVGLFPLSTKGDDAAPAFAGGKSMLTLDNGLVVQGRDVQTPDGYTSGFRVTAGFTPAHLPRLDLGAEISYRESDDVPVARDGDQQLLDTTSLGGSLVAGLRLGNFGLYAKSGFAEWQGDPEGRASSMEAGGTARVQGFGVRWQGRRFVTRLETEEIDAPTMAHLNLVTASIHYPF</sequence>
<reference evidence="1 2" key="1">
    <citation type="submission" date="2020-08" db="EMBL/GenBank/DDBJ databases">
        <title>Genomic Encyclopedia of Type Strains, Phase III (KMG-III): the genomes of soil and plant-associated and newly described type strains.</title>
        <authorList>
            <person name="Whitman W."/>
        </authorList>
    </citation>
    <scope>NUCLEOTIDE SEQUENCE [LARGE SCALE GENOMIC DNA]</scope>
    <source>
        <strain evidence="1 2">CECT 7282</strain>
    </source>
</reference>